<dbReference type="Proteomes" id="UP001589758">
    <property type="component" value="Unassembled WGS sequence"/>
</dbReference>
<feature type="transmembrane region" description="Helical" evidence="5">
    <location>
        <begin position="74"/>
        <end position="95"/>
    </location>
</feature>
<evidence type="ECO:0000256" key="3">
    <source>
        <dbReference type="ARBA" id="ARBA00022989"/>
    </source>
</evidence>
<keyword evidence="5" id="KW-0653">Protein transport</keyword>
<keyword evidence="2 5" id="KW-0812">Transmembrane</keyword>
<evidence type="ECO:0000256" key="4">
    <source>
        <dbReference type="ARBA" id="ARBA00023136"/>
    </source>
</evidence>
<keyword evidence="4 5" id="KW-0472">Membrane</keyword>
<comment type="subcellular location">
    <subcellularLocation>
        <location evidence="5">Cell membrane</location>
        <topology evidence="5">Multi-pass membrane protein</topology>
    </subcellularLocation>
    <subcellularLocation>
        <location evidence="1">Membrane</location>
        <topology evidence="1">Multi-pass membrane protein</topology>
    </subcellularLocation>
</comment>
<evidence type="ECO:0000256" key="5">
    <source>
        <dbReference type="HAMAP-Rule" id="MF_00902"/>
    </source>
</evidence>
<comment type="function">
    <text evidence="5">Part of the twin-arginine translocation (Tat) system that transports large folded proteins containing a characteristic twin-arginine motif in their signal peptide across membranes. Together with TatB, TatC is part of a receptor directly interacting with Tat signal peptides.</text>
</comment>
<feature type="transmembrane region" description="Helical" evidence="5">
    <location>
        <begin position="107"/>
        <end position="134"/>
    </location>
</feature>
<accession>A0ABV6C7A7</accession>
<evidence type="ECO:0000313" key="6">
    <source>
        <dbReference type="EMBL" id="MFC0178830.1"/>
    </source>
</evidence>
<comment type="similarity">
    <text evidence="5">Belongs to the TatC family.</text>
</comment>
<sequence length="250" mass="28334">MLTHSESDFISHLYALRTCVIKSLLALVVVFLALIYFSNDLYHFVAKPLINELPTNTSLQAIGVASPWLAPIKLTFMVSLFVAMPYILYQFWSFIAPALYKKEKKKLLPLLCASIILFYLGIFFAYFILFPVIFSFFTHSAPADVLVSPDINQYLSFVLTIFFAFGLAFQIPVFTLLLCMSGVVSPESLKAKRPYIFVGAFVLGMLLTPPDIFSQTLLAVPMYLLFELALFLSRFYVQKPNPDEDTVQKN</sequence>
<dbReference type="PRINTS" id="PR01840">
    <property type="entry name" value="TATCFAMILY"/>
</dbReference>
<evidence type="ECO:0000256" key="1">
    <source>
        <dbReference type="ARBA" id="ARBA00004141"/>
    </source>
</evidence>
<feature type="transmembrane region" description="Helical" evidence="5">
    <location>
        <begin position="218"/>
        <end position="237"/>
    </location>
</feature>
<keyword evidence="5" id="KW-1003">Cell membrane</keyword>
<proteinExistence type="inferred from homology"/>
<dbReference type="InterPro" id="IPR019820">
    <property type="entry name" value="Sec-indep_translocase_CS"/>
</dbReference>
<dbReference type="EMBL" id="JBHLXE010000016">
    <property type="protein sequence ID" value="MFC0178830.1"/>
    <property type="molecule type" value="Genomic_DNA"/>
</dbReference>
<evidence type="ECO:0000256" key="2">
    <source>
        <dbReference type="ARBA" id="ARBA00022692"/>
    </source>
</evidence>
<name>A0ABV6C7A7_9GAMM</name>
<dbReference type="PROSITE" id="PS01218">
    <property type="entry name" value="TATC"/>
    <property type="match status" value="1"/>
</dbReference>
<evidence type="ECO:0000313" key="7">
    <source>
        <dbReference type="Proteomes" id="UP001589758"/>
    </source>
</evidence>
<feature type="transmembrane region" description="Helical" evidence="5">
    <location>
        <begin position="154"/>
        <end position="183"/>
    </location>
</feature>
<comment type="subunit">
    <text evidence="5">The Tat system comprises two distinct complexes: a TatABC complex, containing multiple copies of TatA, TatB and TatC subunits, and a separate TatA complex, containing only TatA subunits. Substrates initially bind to the TatABC complex, which probably triggers association of the separate TatA complex to form the active translocon.</text>
</comment>
<keyword evidence="5" id="KW-0813">Transport</keyword>
<keyword evidence="5" id="KW-0811">Translocation</keyword>
<reference evidence="6 7" key="1">
    <citation type="submission" date="2024-09" db="EMBL/GenBank/DDBJ databases">
        <authorList>
            <person name="Sun Q."/>
            <person name="Mori K."/>
        </authorList>
    </citation>
    <scope>NUCLEOTIDE SEQUENCE [LARGE SCALE GENOMIC DNA]</scope>
    <source>
        <strain evidence="6 7">CCM 8545</strain>
    </source>
</reference>
<keyword evidence="7" id="KW-1185">Reference proteome</keyword>
<dbReference type="InterPro" id="IPR002033">
    <property type="entry name" value="TatC"/>
</dbReference>
<dbReference type="PANTHER" id="PTHR30371:SF0">
    <property type="entry name" value="SEC-INDEPENDENT PROTEIN TRANSLOCASE PROTEIN TATC, CHLOROPLASTIC-RELATED"/>
    <property type="match status" value="1"/>
</dbReference>
<organism evidence="6 7">
    <name type="scientific">Thorsellia kenyensis</name>
    <dbReference type="NCBI Taxonomy" id="1549888"/>
    <lineage>
        <taxon>Bacteria</taxon>
        <taxon>Pseudomonadati</taxon>
        <taxon>Pseudomonadota</taxon>
        <taxon>Gammaproteobacteria</taxon>
        <taxon>Enterobacterales</taxon>
        <taxon>Thorselliaceae</taxon>
        <taxon>Thorsellia</taxon>
    </lineage>
</organism>
<dbReference type="PANTHER" id="PTHR30371">
    <property type="entry name" value="SEC-INDEPENDENT PROTEIN TRANSLOCASE PROTEIN TATC"/>
    <property type="match status" value="1"/>
</dbReference>
<dbReference type="RefSeq" id="WP_385875820.1">
    <property type="nucleotide sequence ID" value="NZ_JBHLXE010000016.1"/>
</dbReference>
<dbReference type="HAMAP" id="MF_00902">
    <property type="entry name" value="TatC"/>
    <property type="match status" value="1"/>
</dbReference>
<feature type="transmembrane region" description="Helical" evidence="5">
    <location>
        <begin position="20"/>
        <end position="38"/>
    </location>
</feature>
<gene>
    <name evidence="5 6" type="primary">tatC</name>
    <name evidence="6" type="ORF">ACFFIT_01745</name>
</gene>
<protein>
    <recommendedName>
        <fullName evidence="5">Sec-independent protein translocase protein TatC</fullName>
    </recommendedName>
</protein>
<keyword evidence="3 5" id="KW-1133">Transmembrane helix</keyword>
<comment type="caution">
    <text evidence="6">The sequence shown here is derived from an EMBL/GenBank/DDBJ whole genome shotgun (WGS) entry which is preliminary data.</text>
</comment>
<dbReference type="Pfam" id="PF00902">
    <property type="entry name" value="TatC"/>
    <property type="match status" value="1"/>
</dbReference>
<dbReference type="NCBIfam" id="TIGR00945">
    <property type="entry name" value="tatC"/>
    <property type="match status" value="1"/>
</dbReference>
<feature type="transmembrane region" description="Helical" evidence="5">
    <location>
        <begin position="195"/>
        <end position="212"/>
    </location>
</feature>